<evidence type="ECO:0000259" key="7">
    <source>
        <dbReference type="PROSITE" id="PS51462"/>
    </source>
</evidence>
<dbReference type="CDD" id="cd03426">
    <property type="entry name" value="NUDIX_CoAse_Nudt7"/>
    <property type="match status" value="1"/>
</dbReference>
<dbReference type="Pfam" id="PF00293">
    <property type="entry name" value="NUDIX"/>
    <property type="match status" value="1"/>
</dbReference>
<dbReference type="Gene3D" id="3.90.79.10">
    <property type="entry name" value="Nucleoside Triphosphate Pyrophosphohydrolase"/>
    <property type="match status" value="1"/>
</dbReference>
<evidence type="ECO:0000256" key="3">
    <source>
        <dbReference type="ARBA" id="ARBA00022723"/>
    </source>
</evidence>
<dbReference type="PANTHER" id="PTHR12992:SF11">
    <property type="entry name" value="MITOCHONDRIAL COENZYME A DIPHOSPHATASE NUDT8"/>
    <property type="match status" value="1"/>
</dbReference>
<evidence type="ECO:0000256" key="4">
    <source>
        <dbReference type="ARBA" id="ARBA00022801"/>
    </source>
</evidence>
<keyword evidence="5" id="KW-0460">Magnesium</keyword>
<comment type="cofactor">
    <cofactor evidence="2">
        <name>Mg(2+)</name>
        <dbReference type="ChEBI" id="CHEBI:18420"/>
    </cofactor>
</comment>
<feature type="domain" description="Nudix hydrolase" evidence="7">
    <location>
        <begin position="46"/>
        <end position="181"/>
    </location>
</feature>
<proteinExistence type="predicted"/>
<reference evidence="9" key="1">
    <citation type="submission" date="2016-11" db="EMBL/GenBank/DDBJ databases">
        <authorList>
            <person name="Varghese N."/>
            <person name="Submissions S."/>
        </authorList>
    </citation>
    <scope>NUCLEOTIDE SEQUENCE [LARGE SCALE GENOMIC DNA]</scope>
    <source>
        <strain evidence="9">DSM 22638</strain>
    </source>
</reference>
<dbReference type="GO" id="GO:0010945">
    <property type="term" value="F:coenzyme A diphosphatase activity"/>
    <property type="evidence" value="ECO:0007669"/>
    <property type="project" value="InterPro"/>
</dbReference>
<keyword evidence="9" id="KW-1185">Reference proteome</keyword>
<keyword evidence="4" id="KW-0378">Hydrolase</keyword>
<organism evidence="8 9">
    <name type="scientific">Flagellimonas flava</name>
    <dbReference type="NCBI Taxonomy" id="570519"/>
    <lineage>
        <taxon>Bacteria</taxon>
        <taxon>Pseudomonadati</taxon>
        <taxon>Bacteroidota</taxon>
        <taxon>Flavobacteriia</taxon>
        <taxon>Flavobacteriales</taxon>
        <taxon>Flavobacteriaceae</taxon>
        <taxon>Flagellimonas</taxon>
    </lineage>
</organism>
<evidence type="ECO:0000313" key="8">
    <source>
        <dbReference type="EMBL" id="SHG96028.1"/>
    </source>
</evidence>
<protein>
    <submittedName>
        <fullName evidence="8">8-oxo-dGTP pyrophosphatase MutT, NUDIX family</fullName>
    </submittedName>
</protein>
<gene>
    <name evidence="8" type="ORF">SAMN04488116_3036</name>
</gene>
<evidence type="ECO:0000256" key="1">
    <source>
        <dbReference type="ARBA" id="ARBA00001936"/>
    </source>
</evidence>
<dbReference type="PANTHER" id="PTHR12992">
    <property type="entry name" value="NUDIX HYDROLASE"/>
    <property type="match status" value="1"/>
</dbReference>
<sequence>MDFKEFYQQALKIKNLPLPGTDSHHKMSPLLRKQWLESNRIAQMNPKKAGVMALFYPDAEQLTKMLLILRKTYNGVHSNQIGFPGGKVEKADKNLMETALRETHEEVGVQPQAVEVIRELSEVYIPPSNFMVQPFMGLYAEPDPFVIQQSEVEALVEVKLYDFLDDSNHIEETLSTSYAKNISVPAYKLNGYTVWGATAMMMAEIKELLEQVL</sequence>
<dbReference type="InterPro" id="IPR045121">
    <property type="entry name" value="CoAse"/>
</dbReference>
<evidence type="ECO:0000256" key="2">
    <source>
        <dbReference type="ARBA" id="ARBA00001946"/>
    </source>
</evidence>
<dbReference type="OrthoDB" id="9802805at2"/>
<evidence type="ECO:0000313" key="9">
    <source>
        <dbReference type="Proteomes" id="UP000184532"/>
    </source>
</evidence>
<dbReference type="STRING" id="570519.SAMN04488116_3036"/>
<evidence type="ECO:0000256" key="6">
    <source>
        <dbReference type="ARBA" id="ARBA00023211"/>
    </source>
</evidence>
<dbReference type="PROSITE" id="PS51462">
    <property type="entry name" value="NUDIX"/>
    <property type="match status" value="1"/>
</dbReference>
<accession>A0A1M5P2Q5</accession>
<dbReference type="SUPFAM" id="SSF55811">
    <property type="entry name" value="Nudix"/>
    <property type="match status" value="1"/>
</dbReference>
<comment type="cofactor">
    <cofactor evidence="1">
        <name>Mn(2+)</name>
        <dbReference type="ChEBI" id="CHEBI:29035"/>
    </cofactor>
</comment>
<evidence type="ECO:0000256" key="5">
    <source>
        <dbReference type="ARBA" id="ARBA00022842"/>
    </source>
</evidence>
<dbReference type="EMBL" id="FQWL01000006">
    <property type="protein sequence ID" value="SHG96028.1"/>
    <property type="molecule type" value="Genomic_DNA"/>
</dbReference>
<dbReference type="GO" id="GO:0046872">
    <property type="term" value="F:metal ion binding"/>
    <property type="evidence" value="ECO:0007669"/>
    <property type="project" value="UniProtKB-KW"/>
</dbReference>
<keyword evidence="3" id="KW-0479">Metal-binding</keyword>
<dbReference type="AlphaFoldDB" id="A0A1M5P2Q5"/>
<dbReference type="Proteomes" id="UP000184532">
    <property type="component" value="Unassembled WGS sequence"/>
</dbReference>
<dbReference type="InterPro" id="IPR015797">
    <property type="entry name" value="NUDIX_hydrolase-like_dom_sf"/>
</dbReference>
<keyword evidence="6" id="KW-0464">Manganese</keyword>
<name>A0A1M5P2Q5_9FLAO</name>
<dbReference type="InterPro" id="IPR000086">
    <property type="entry name" value="NUDIX_hydrolase_dom"/>
</dbReference>